<keyword evidence="8" id="KW-1185">Reference proteome</keyword>
<evidence type="ECO:0000256" key="4">
    <source>
        <dbReference type="ARBA" id="ARBA00023136"/>
    </source>
</evidence>
<evidence type="ECO:0000313" key="8">
    <source>
        <dbReference type="Proteomes" id="UP000591735"/>
    </source>
</evidence>
<sequence>MKASHPALPDNTRLAVFVIVVTVFALALGDAVIKGLSADFTLWQIFTIRSLLVLPVLFVIIRLRRRAVSIWPHQPVWTILRSVLLTLMWVTYYVALPHVDLSIAAAAYYTSPLFITLFAGYFLGDRVGRSGWAGVVLGFVGMWLILQPEAEGFNGFTLLPLLAAVLYALAMILTRSHCRTENVLVLSAWLNLSMLFAGALVSGFLVVFGLVGDGSGDQTFLWGPWTDMGPIEWGTLGLLSVAIIVGSVGAAIAYQVGHSSTVATFDFAYVAFAAIWGFVLFQEELNLRALTGIVLIVCAGILAVHRSAQSNRSQ</sequence>
<feature type="transmembrane region" description="Helical" evidence="5">
    <location>
        <begin position="261"/>
        <end position="281"/>
    </location>
</feature>
<evidence type="ECO:0000256" key="3">
    <source>
        <dbReference type="ARBA" id="ARBA00022989"/>
    </source>
</evidence>
<dbReference type="SUPFAM" id="SSF103481">
    <property type="entry name" value="Multidrug resistance efflux transporter EmrE"/>
    <property type="match status" value="2"/>
</dbReference>
<gene>
    <name evidence="7" type="ORF">HNR38_002108</name>
</gene>
<evidence type="ECO:0000313" key="7">
    <source>
        <dbReference type="EMBL" id="MBB5321614.1"/>
    </source>
</evidence>
<dbReference type="InterPro" id="IPR000620">
    <property type="entry name" value="EamA_dom"/>
</dbReference>
<feature type="transmembrane region" description="Helical" evidence="5">
    <location>
        <begin position="130"/>
        <end position="146"/>
    </location>
</feature>
<dbReference type="RefSeq" id="WP_221275767.1">
    <property type="nucleotide sequence ID" value="NZ_JACHFE010000005.1"/>
</dbReference>
<feature type="transmembrane region" description="Helical" evidence="5">
    <location>
        <begin position="231"/>
        <end position="254"/>
    </location>
</feature>
<comment type="subcellular location">
    <subcellularLocation>
        <location evidence="1">Membrane</location>
        <topology evidence="1">Multi-pass membrane protein</topology>
    </subcellularLocation>
</comment>
<feature type="transmembrane region" description="Helical" evidence="5">
    <location>
        <begin position="287"/>
        <end position="304"/>
    </location>
</feature>
<evidence type="ECO:0000259" key="6">
    <source>
        <dbReference type="Pfam" id="PF00892"/>
    </source>
</evidence>
<protein>
    <submittedName>
        <fullName evidence="7">Drug/metabolite transporter (DMT)-like permease</fullName>
    </submittedName>
</protein>
<comment type="caution">
    <text evidence="7">The sequence shown here is derived from an EMBL/GenBank/DDBJ whole genome shotgun (WGS) entry which is preliminary data.</text>
</comment>
<feature type="domain" description="EamA" evidence="6">
    <location>
        <begin position="14"/>
        <end position="146"/>
    </location>
</feature>
<reference evidence="7 8" key="1">
    <citation type="submission" date="2020-08" db="EMBL/GenBank/DDBJ databases">
        <title>Genomic Encyclopedia of Type Strains, Phase IV (KMG-IV): sequencing the most valuable type-strain genomes for metagenomic binning, comparative biology and taxonomic classification.</title>
        <authorList>
            <person name="Goeker M."/>
        </authorList>
    </citation>
    <scope>NUCLEOTIDE SEQUENCE [LARGE SCALE GENOMIC DNA]</scope>
    <source>
        <strain evidence="7 8">DSM 22359</strain>
    </source>
</reference>
<dbReference type="AlphaFoldDB" id="A0A840U785"/>
<dbReference type="InterPro" id="IPR037185">
    <property type="entry name" value="EmrE-like"/>
</dbReference>
<feature type="transmembrane region" description="Helical" evidence="5">
    <location>
        <begin position="41"/>
        <end position="63"/>
    </location>
</feature>
<dbReference type="Pfam" id="PF00892">
    <property type="entry name" value="EamA"/>
    <property type="match status" value="1"/>
</dbReference>
<dbReference type="EMBL" id="JACHFE010000005">
    <property type="protein sequence ID" value="MBB5321614.1"/>
    <property type="molecule type" value="Genomic_DNA"/>
</dbReference>
<evidence type="ECO:0000256" key="1">
    <source>
        <dbReference type="ARBA" id="ARBA00004141"/>
    </source>
</evidence>
<evidence type="ECO:0000256" key="2">
    <source>
        <dbReference type="ARBA" id="ARBA00022692"/>
    </source>
</evidence>
<feature type="transmembrane region" description="Helical" evidence="5">
    <location>
        <begin position="101"/>
        <end position="123"/>
    </location>
</feature>
<proteinExistence type="predicted"/>
<dbReference type="PANTHER" id="PTHR22911:SF6">
    <property type="entry name" value="SOLUTE CARRIER FAMILY 35 MEMBER G1"/>
    <property type="match status" value="1"/>
</dbReference>
<organism evidence="7 8">
    <name type="scientific">Marinobacter oulmenensis</name>
    <dbReference type="NCBI Taxonomy" id="643747"/>
    <lineage>
        <taxon>Bacteria</taxon>
        <taxon>Pseudomonadati</taxon>
        <taxon>Pseudomonadota</taxon>
        <taxon>Gammaproteobacteria</taxon>
        <taxon>Pseudomonadales</taxon>
        <taxon>Marinobacteraceae</taxon>
        <taxon>Marinobacter</taxon>
    </lineage>
</organism>
<name>A0A840U785_9GAMM</name>
<keyword evidence="2 5" id="KW-0812">Transmembrane</keyword>
<feature type="transmembrane region" description="Helical" evidence="5">
    <location>
        <begin position="75"/>
        <end position="95"/>
    </location>
</feature>
<feature type="transmembrane region" description="Helical" evidence="5">
    <location>
        <begin position="12"/>
        <end position="29"/>
    </location>
</feature>
<keyword evidence="4 5" id="KW-0472">Membrane</keyword>
<feature type="transmembrane region" description="Helical" evidence="5">
    <location>
        <begin position="185"/>
        <end position="211"/>
    </location>
</feature>
<accession>A0A840U785</accession>
<feature type="transmembrane region" description="Helical" evidence="5">
    <location>
        <begin position="152"/>
        <end position="173"/>
    </location>
</feature>
<evidence type="ECO:0000256" key="5">
    <source>
        <dbReference type="SAM" id="Phobius"/>
    </source>
</evidence>
<keyword evidence="3 5" id="KW-1133">Transmembrane helix</keyword>
<dbReference type="Proteomes" id="UP000591735">
    <property type="component" value="Unassembled WGS sequence"/>
</dbReference>
<dbReference type="GO" id="GO:0016020">
    <property type="term" value="C:membrane"/>
    <property type="evidence" value="ECO:0007669"/>
    <property type="project" value="UniProtKB-SubCell"/>
</dbReference>
<dbReference type="PANTHER" id="PTHR22911">
    <property type="entry name" value="ACYL-MALONYL CONDENSING ENZYME-RELATED"/>
    <property type="match status" value="1"/>
</dbReference>